<sequence length="349" mass="40831">MADLKNDIGYIFETLLLYAGHRTRKELFRFELTANSKDEFKFYKALSGGNDKINILYSVSGIKYSDSENSYICISGVEESDFYLPDDFDFVEINCPHFIYSASRIGLEVKSQLNRSELENNFIGQPDDNSYQGTSLSDIQSYFNDIVIIRFDKNSIYDSFNFDRLLYFILSFNKKIMALENSNLKCLYQSLFLDFDNISHSNIFISMTCFHKKHAFLEAYRCIEWLYPIPRVHNLKRSISYGGKAIELARKCASDLSWRRKEEDSLSLLVKYAFSLDAELKETVSWSTFMKDLDEDKAATKLYAYRNQLVHQFSPEYELAINNDILEELIFFVLKLIKVLYTEYKLDLS</sequence>
<dbReference type="eggNOG" id="ENOG502ZHII">
    <property type="taxonomic scope" value="Bacteria"/>
</dbReference>
<reference evidence="1 2" key="4">
    <citation type="journal article" date="2011" name="BMC Genomics">
        <title>Genome-wide protein localization prediction strategies for gram negative bacteria.</title>
        <authorList>
            <person name="Romine M.F."/>
        </authorList>
    </citation>
    <scope>NUCLEOTIDE SEQUENCE [LARGE SCALE GENOMIC DNA]</scope>
    <source>
        <strain evidence="2">ATCC 700550 / JCM 31522 / CIP 106686 / LMG 19005 / NCIMB 14063 / MR-1</strain>
    </source>
</reference>
<dbReference type="PATRIC" id="fig|211586.12.peg.3873"/>
<evidence type="ECO:0000313" key="2">
    <source>
        <dbReference type="Proteomes" id="UP000008186"/>
    </source>
</evidence>
<protein>
    <recommendedName>
        <fullName evidence="3">Apea-like HEPN domain-containing protein</fullName>
    </recommendedName>
</protein>
<dbReference type="EMBL" id="AE014299">
    <property type="protein sequence ID" value="AAN56967.2"/>
    <property type="molecule type" value="Genomic_DNA"/>
</dbReference>
<dbReference type="Proteomes" id="UP000008186">
    <property type="component" value="Chromosome"/>
</dbReference>
<dbReference type="AlphaFoldDB" id="Q8EAB4"/>
<name>Q8EAB4_SHEON</name>
<evidence type="ECO:0000313" key="1">
    <source>
        <dbReference type="EMBL" id="AAN56967.2"/>
    </source>
</evidence>
<gene>
    <name evidence="1" type="ordered locus">SO_3993</name>
</gene>
<organism evidence="1 2">
    <name type="scientific">Shewanella oneidensis (strain ATCC 700550 / JCM 31522 / CIP 106686 / LMG 19005 / NCIMB 14063 / MR-1)</name>
    <dbReference type="NCBI Taxonomy" id="211586"/>
    <lineage>
        <taxon>Bacteria</taxon>
        <taxon>Pseudomonadati</taxon>
        <taxon>Pseudomonadota</taxon>
        <taxon>Gammaproteobacteria</taxon>
        <taxon>Alteromonadales</taxon>
        <taxon>Shewanellaceae</taxon>
        <taxon>Shewanella</taxon>
    </lineage>
</organism>
<dbReference type="PaxDb" id="211586-SO_3993"/>
<dbReference type="RefSeq" id="WP_011073721.1">
    <property type="nucleotide sequence ID" value="NC_004347.2"/>
</dbReference>
<proteinExistence type="predicted"/>
<reference evidence="1 2" key="2">
    <citation type="journal article" date="2005" name="Proteomics">
        <title>Global detection and characterization of hypothetical proteins in Shewanella oneidensis MR-1 using LC-MS based proteomics.</title>
        <authorList>
            <person name="Elias D.A."/>
            <person name="Monroe M.E."/>
            <person name="Marshall M.J."/>
            <person name="Romine M.F."/>
            <person name="Belieav A.S."/>
            <person name="Fredrickson J.K."/>
            <person name="Anderson G.A."/>
            <person name="Smith R.D."/>
            <person name="Lipton M.S."/>
        </authorList>
    </citation>
    <scope>NUCLEOTIDE SEQUENCE [LARGE SCALE GENOMIC DNA]</scope>
    <source>
        <strain evidence="2">ATCC 700550 / JCM 31522 / CIP 106686 / LMG 19005 / NCIMB 14063 / MR-1</strain>
    </source>
</reference>
<accession>Q8EAB4</accession>
<evidence type="ECO:0008006" key="3">
    <source>
        <dbReference type="Google" id="ProtNLM"/>
    </source>
</evidence>
<dbReference type="BioCyc" id="SONE211586:G1GMP-3700-MONOMER"/>
<dbReference type="OrthoDB" id="7271425at2"/>
<keyword evidence="2" id="KW-1185">Reference proteome</keyword>
<reference evidence="1 2" key="1">
    <citation type="journal article" date="2002" name="Nat. Biotechnol.">
        <title>Genome sequence of the dissimilatory metal ion-reducing bacterium Shewanella oneidensis.</title>
        <authorList>
            <person name="Heidelberg J.F."/>
            <person name="Paulsen I.T."/>
            <person name="Nelson K.E."/>
            <person name="Gaidos E.J."/>
            <person name="Nelson W.C."/>
            <person name="Read T.D."/>
            <person name="Eisen J.A."/>
            <person name="Seshadri R."/>
            <person name="Ward N."/>
            <person name="Methe B."/>
            <person name="Clayton R.A."/>
            <person name="Meyer T."/>
            <person name="Tsapin A."/>
            <person name="Scott J."/>
            <person name="Beanan M."/>
            <person name="Brinkac L."/>
            <person name="Daugherty S."/>
            <person name="DeBoy R.T."/>
            <person name="Dodson R.J."/>
            <person name="Durkin A.S."/>
            <person name="Haft D.H."/>
            <person name="Kolonay J.F."/>
            <person name="Madupu R."/>
            <person name="Peterson J.D."/>
            <person name="Umayam L.A."/>
            <person name="White O."/>
            <person name="Wolf A.M."/>
            <person name="Vamathevan J."/>
            <person name="Weidman J."/>
            <person name="Impraim M."/>
            <person name="Lee K."/>
            <person name="Berry K."/>
            <person name="Lee C."/>
            <person name="Mueller J."/>
            <person name="Khouri H."/>
            <person name="Gill J."/>
            <person name="Utterback T.R."/>
            <person name="McDonald L.A."/>
            <person name="Feldblyum T.V."/>
            <person name="Smith H.O."/>
            <person name="Venter J.C."/>
            <person name="Nealson K.H."/>
            <person name="Fraser C.M."/>
        </authorList>
    </citation>
    <scope>NUCLEOTIDE SEQUENCE [LARGE SCALE GENOMIC DNA]</scope>
    <source>
        <strain evidence="2">ATCC 700550 / JCM 31522 / CIP 106686 / LMG 19005 / NCIMB 14063 / MR-1</strain>
    </source>
</reference>
<dbReference type="HOGENOM" id="CLU_747501_0_0_6"/>
<dbReference type="KEGG" id="son:SO_3993"/>
<reference evidence="1 2" key="3">
    <citation type="journal article" date="2008" name="Appl. Environ. Microbiol.">
        <title>Identification of mobile elements and pseudogenes in the Shewanella oneidensis MR-1 genome.</title>
        <authorList>
            <person name="Romine M.F."/>
            <person name="Carlson T.S."/>
            <person name="Norbeck A.D."/>
            <person name="McCue L.A."/>
            <person name="Lipton M.S."/>
        </authorList>
    </citation>
    <scope>NUCLEOTIDE SEQUENCE [LARGE SCALE GENOMIC DNA]</scope>
    <source>
        <strain evidence="2">ATCC 700550 / JCM 31522 / CIP 106686 / LMG 19005 / NCIMB 14063 / MR-1</strain>
    </source>
</reference>